<feature type="region of interest" description="Disordered" evidence="1">
    <location>
        <begin position="70"/>
        <end position="117"/>
    </location>
</feature>
<proteinExistence type="predicted"/>
<dbReference type="Proteomes" id="UP000184139">
    <property type="component" value="Unassembled WGS sequence"/>
</dbReference>
<feature type="compositionally biased region" description="Acidic residues" evidence="1">
    <location>
        <begin position="74"/>
        <end position="117"/>
    </location>
</feature>
<evidence type="ECO:0000313" key="2">
    <source>
        <dbReference type="EMBL" id="SHH37640.1"/>
    </source>
</evidence>
<organism evidence="2 3">
    <name type="scientific">Desulfofustis glycolicus DSM 9705</name>
    <dbReference type="NCBI Taxonomy" id="1121409"/>
    <lineage>
        <taxon>Bacteria</taxon>
        <taxon>Pseudomonadati</taxon>
        <taxon>Thermodesulfobacteriota</taxon>
        <taxon>Desulfobulbia</taxon>
        <taxon>Desulfobulbales</taxon>
        <taxon>Desulfocapsaceae</taxon>
        <taxon>Desulfofustis</taxon>
    </lineage>
</organism>
<evidence type="ECO:0008006" key="4">
    <source>
        <dbReference type="Google" id="ProtNLM"/>
    </source>
</evidence>
<keyword evidence="3" id="KW-1185">Reference proteome</keyword>
<dbReference type="AlphaFoldDB" id="A0A1M5SGV0"/>
<evidence type="ECO:0000313" key="3">
    <source>
        <dbReference type="Proteomes" id="UP000184139"/>
    </source>
</evidence>
<name>A0A1M5SGV0_9BACT</name>
<accession>A0A1M5SGV0</accession>
<reference evidence="2 3" key="1">
    <citation type="submission" date="2016-11" db="EMBL/GenBank/DDBJ databases">
        <authorList>
            <person name="Jaros S."/>
            <person name="Januszkiewicz K."/>
            <person name="Wedrychowicz H."/>
        </authorList>
    </citation>
    <scope>NUCLEOTIDE SEQUENCE [LARGE SCALE GENOMIC DNA]</scope>
    <source>
        <strain evidence="2 3">DSM 9705</strain>
    </source>
</reference>
<protein>
    <recommendedName>
        <fullName evidence="4">Zinc-finger</fullName>
    </recommendedName>
</protein>
<dbReference type="EMBL" id="FQXS01000001">
    <property type="protein sequence ID" value="SHH37640.1"/>
    <property type="molecule type" value="Genomic_DNA"/>
</dbReference>
<dbReference type="RefSeq" id="WP_153307073.1">
    <property type="nucleotide sequence ID" value="NZ_FQXS01000001.1"/>
</dbReference>
<evidence type="ECO:0000256" key="1">
    <source>
        <dbReference type="SAM" id="MobiDB-lite"/>
    </source>
</evidence>
<sequence length="117" mass="13692">MQCERLIKLVKTWYLHVKEETMAPARMVQFIKQHVATCPVCKEDPSLQEEIDRITDIILPESKIPKAVRLRQELDEELDEDDEETADDDTDEESDDDSDDLEEDEFAEEDDDADDEF</sequence>
<gene>
    <name evidence="2" type="ORF">SAMN02745124_00341</name>
</gene>